<dbReference type="AlphaFoldDB" id="A0A318JES1"/>
<evidence type="ECO:0000313" key="1">
    <source>
        <dbReference type="EMBL" id="PXX38792.1"/>
    </source>
</evidence>
<protein>
    <submittedName>
        <fullName evidence="1">Uncharacterized protein</fullName>
    </submittedName>
</protein>
<evidence type="ECO:0000313" key="2">
    <source>
        <dbReference type="Proteomes" id="UP000247792"/>
    </source>
</evidence>
<organism evidence="1 2">
    <name type="scientific">Undibacterium pigrum</name>
    <dbReference type="NCBI Taxonomy" id="401470"/>
    <lineage>
        <taxon>Bacteria</taxon>
        <taxon>Pseudomonadati</taxon>
        <taxon>Pseudomonadota</taxon>
        <taxon>Betaproteobacteria</taxon>
        <taxon>Burkholderiales</taxon>
        <taxon>Oxalobacteraceae</taxon>
        <taxon>Undibacterium</taxon>
    </lineage>
</organism>
<accession>A0A318JES1</accession>
<sequence>MEMSWLHKFVAVYIIIYTSNPFSGLKTDNLPPIMNKTTELYGDKK</sequence>
<gene>
    <name evidence="1" type="ORF">DFR42_111158</name>
</gene>
<keyword evidence="2" id="KW-1185">Reference proteome</keyword>
<name>A0A318JES1_9BURK</name>
<proteinExistence type="predicted"/>
<comment type="caution">
    <text evidence="1">The sequence shown here is derived from an EMBL/GenBank/DDBJ whole genome shotgun (WGS) entry which is preliminary data.</text>
</comment>
<reference evidence="1 2" key="1">
    <citation type="submission" date="2018-05" db="EMBL/GenBank/DDBJ databases">
        <title>Genomic Encyclopedia of Type Strains, Phase IV (KMG-IV): sequencing the most valuable type-strain genomes for metagenomic binning, comparative biology and taxonomic classification.</title>
        <authorList>
            <person name="Goeker M."/>
        </authorList>
    </citation>
    <scope>NUCLEOTIDE SEQUENCE [LARGE SCALE GENOMIC DNA]</scope>
    <source>
        <strain evidence="1 2">DSM 19792</strain>
    </source>
</reference>
<dbReference type="Proteomes" id="UP000247792">
    <property type="component" value="Unassembled WGS sequence"/>
</dbReference>
<dbReference type="EMBL" id="QJKB01000011">
    <property type="protein sequence ID" value="PXX38792.1"/>
    <property type="molecule type" value="Genomic_DNA"/>
</dbReference>